<evidence type="ECO:0000313" key="6">
    <source>
        <dbReference type="EMBL" id="CDS00096.1"/>
    </source>
</evidence>
<dbReference type="Pfam" id="PF04193">
    <property type="entry name" value="PQ-loop"/>
    <property type="match status" value="1"/>
</dbReference>
<dbReference type="GO" id="GO:0034488">
    <property type="term" value="P:basic amino acid transmembrane export from vacuole"/>
    <property type="evidence" value="ECO:0007669"/>
    <property type="project" value="TreeGrafter"/>
</dbReference>
<keyword evidence="4 5" id="KW-0472">Membrane</keyword>
<dbReference type="PANTHER" id="PTHR16201:SF34">
    <property type="entry name" value="LYSOSOMAL AMINO ACID TRANSPORTER 1"/>
    <property type="match status" value="1"/>
</dbReference>
<sequence>MRRSVEGISILLFIAAFSGNLLYTVSVLANPSASGGGARVYLQESLPFLLGSGGTLVFDLIIVAQWMAWRKKGGVGLEWKGYSLVC</sequence>
<accession>A0A0F7RTH6</accession>
<dbReference type="InterPro" id="IPR051415">
    <property type="entry name" value="LAAT-1"/>
</dbReference>
<protein>
    <submittedName>
        <fullName evidence="6">Uncharacterized protein</fullName>
    </submittedName>
</protein>
<keyword evidence="2 5" id="KW-0812">Transmembrane</keyword>
<evidence type="ECO:0000256" key="3">
    <source>
        <dbReference type="ARBA" id="ARBA00022989"/>
    </source>
</evidence>
<feature type="transmembrane region" description="Helical" evidence="5">
    <location>
        <begin position="48"/>
        <end position="69"/>
    </location>
</feature>
<dbReference type="GO" id="GO:0000329">
    <property type="term" value="C:fungal-type vacuole membrane"/>
    <property type="evidence" value="ECO:0007669"/>
    <property type="project" value="TreeGrafter"/>
</dbReference>
<feature type="transmembrane region" description="Helical" evidence="5">
    <location>
        <begin position="7"/>
        <end position="28"/>
    </location>
</feature>
<keyword evidence="3 5" id="KW-1133">Transmembrane helix</keyword>
<evidence type="ECO:0000256" key="1">
    <source>
        <dbReference type="ARBA" id="ARBA00004141"/>
    </source>
</evidence>
<organism evidence="6 7">
    <name type="scientific">Sporisorium scitamineum</name>
    <dbReference type="NCBI Taxonomy" id="49012"/>
    <lineage>
        <taxon>Eukaryota</taxon>
        <taxon>Fungi</taxon>
        <taxon>Dikarya</taxon>
        <taxon>Basidiomycota</taxon>
        <taxon>Ustilaginomycotina</taxon>
        <taxon>Ustilaginomycetes</taxon>
        <taxon>Ustilaginales</taxon>
        <taxon>Ustilaginaceae</taxon>
        <taxon>Sporisorium</taxon>
    </lineage>
</organism>
<dbReference type="Gene3D" id="1.20.1280.290">
    <property type="match status" value="1"/>
</dbReference>
<proteinExistence type="predicted"/>
<dbReference type="AlphaFoldDB" id="A0A0F7RTH6"/>
<keyword evidence="7" id="KW-1185">Reference proteome</keyword>
<evidence type="ECO:0000313" key="7">
    <source>
        <dbReference type="Proteomes" id="UP000242770"/>
    </source>
</evidence>
<gene>
    <name evidence="6" type="primary">SSCI35440.1</name>
</gene>
<reference evidence="7" key="1">
    <citation type="submission" date="2014-06" db="EMBL/GenBank/DDBJ databases">
        <authorList>
            <person name="Berkman P.J."/>
        </authorList>
    </citation>
    <scope>NUCLEOTIDE SEQUENCE [LARGE SCALE GENOMIC DNA]</scope>
</reference>
<dbReference type="InterPro" id="IPR006603">
    <property type="entry name" value="PQ-loop_rpt"/>
</dbReference>
<dbReference type="PANTHER" id="PTHR16201">
    <property type="entry name" value="SEVEN TRANSMEMBRANE PROTEIN 1-RELATED"/>
    <property type="match status" value="1"/>
</dbReference>
<comment type="subcellular location">
    <subcellularLocation>
        <location evidence="1">Membrane</location>
        <topology evidence="1">Multi-pass membrane protein</topology>
    </subcellularLocation>
</comment>
<evidence type="ECO:0000256" key="2">
    <source>
        <dbReference type="ARBA" id="ARBA00022692"/>
    </source>
</evidence>
<dbReference type="EMBL" id="CCFA01001987">
    <property type="protein sequence ID" value="CDS00096.1"/>
    <property type="molecule type" value="Genomic_DNA"/>
</dbReference>
<dbReference type="STRING" id="49012.A0A0F7RTH6"/>
<dbReference type="GO" id="GO:0015174">
    <property type="term" value="F:basic amino acid transmembrane transporter activity"/>
    <property type="evidence" value="ECO:0007669"/>
    <property type="project" value="TreeGrafter"/>
</dbReference>
<name>A0A0F7RTH6_9BASI</name>
<evidence type="ECO:0000256" key="4">
    <source>
        <dbReference type="ARBA" id="ARBA00023136"/>
    </source>
</evidence>
<evidence type="ECO:0000256" key="5">
    <source>
        <dbReference type="SAM" id="Phobius"/>
    </source>
</evidence>
<dbReference type="Proteomes" id="UP000242770">
    <property type="component" value="Unassembled WGS sequence"/>
</dbReference>